<evidence type="ECO:0000313" key="2">
    <source>
        <dbReference type="Proteomes" id="UP000001542"/>
    </source>
</evidence>
<dbReference type="AlphaFoldDB" id="A2DSQ6"/>
<evidence type="ECO:0000313" key="1">
    <source>
        <dbReference type="EMBL" id="EAY16636.1"/>
    </source>
</evidence>
<sequence length="307" mass="35455">MRMLQTLFPFCTYICRVYHWHPAPICAEWENLALLPFDANVANTFPILHIYMQGLSLAPCIYMCRMGKSCTFTFRCECCKHFSHSAHIYAGSITGTLHQYVQNGKILHFYLSMRMLQTLFPFCTYICRVYHWHPAPICAEWENLALLPFDANVANTFPILHIYMQGLSLAPCTNMCRMGKSCTFTFRCECCKHFSHSAHIYAGSITGTLHQYVQNGKILHFYLSMRMLQTLFPFCTYICRVYHWHPAPICAEWENLALLPFDANVANTFPILHIYMQGLSLAPCTNMCRMGKARTFVLRCECVGHNS</sequence>
<reference evidence="1" key="2">
    <citation type="journal article" date="2007" name="Science">
        <title>Draft genome sequence of the sexually transmitted pathogen Trichomonas vaginalis.</title>
        <authorList>
            <person name="Carlton J.M."/>
            <person name="Hirt R.P."/>
            <person name="Silva J.C."/>
            <person name="Delcher A.L."/>
            <person name="Schatz M."/>
            <person name="Zhao Q."/>
            <person name="Wortman J.R."/>
            <person name="Bidwell S.L."/>
            <person name="Alsmark U.C.M."/>
            <person name="Besteiro S."/>
            <person name="Sicheritz-Ponten T."/>
            <person name="Noel C.J."/>
            <person name="Dacks J.B."/>
            <person name="Foster P.G."/>
            <person name="Simillion C."/>
            <person name="Van de Peer Y."/>
            <person name="Miranda-Saavedra D."/>
            <person name="Barton G.J."/>
            <person name="Westrop G.D."/>
            <person name="Mueller S."/>
            <person name="Dessi D."/>
            <person name="Fiori P.L."/>
            <person name="Ren Q."/>
            <person name="Paulsen I."/>
            <person name="Zhang H."/>
            <person name="Bastida-Corcuera F.D."/>
            <person name="Simoes-Barbosa A."/>
            <person name="Brown M.T."/>
            <person name="Hayes R.D."/>
            <person name="Mukherjee M."/>
            <person name="Okumura C.Y."/>
            <person name="Schneider R."/>
            <person name="Smith A.J."/>
            <person name="Vanacova S."/>
            <person name="Villalvazo M."/>
            <person name="Haas B.J."/>
            <person name="Pertea M."/>
            <person name="Feldblyum T.V."/>
            <person name="Utterback T.R."/>
            <person name="Shu C.L."/>
            <person name="Osoegawa K."/>
            <person name="de Jong P.J."/>
            <person name="Hrdy I."/>
            <person name="Horvathova L."/>
            <person name="Zubacova Z."/>
            <person name="Dolezal P."/>
            <person name="Malik S.B."/>
            <person name="Logsdon J.M. Jr."/>
            <person name="Henze K."/>
            <person name="Gupta A."/>
            <person name="Wang C.C."/>
            <person name="Dunne R.L."/>
            <person name="Upcroft J.A."/>
            <person name="Upcroft P."/>
            <person name="White O."/>
            <person name="Salzberg S.L."/>
            <person name="Tang P."/>
            <person name="Chiu C.-H."/>
            <person name="Lee Y.-S."/>
            <person name="Embley T.M."/>
            <person name="Coombs G.H."/>
            <person name="Mottram J.C."/>
            <person name="Tachezy J."/>
            <person name="Fraser-Liggett C.M."/>
            <person name="Johnson P.J."/>
        </authorList>
    </citation>
    <scope>NUCLEOTIDE SEQUENCE [LARGE SCALE GENOMIC DNA]</scope>
    <source>
        <strain evidence="1">G3</strain>
    </source>
</reference>
<dbReference type="Proteomes" id="UP000001542">
    <property type="component" value="Unassembled WGS sequence"/>
</dbReference>
<protein>
    <submittedName>
        <fullName evidence="1">Uncharacterized protein</fullName>
    </submittedName>
</protein>
<name>A2DSQ6_TRIV3</name>
<accession>A2DSQ6</accession>
<reference evidence="1" key="1">
    <citation type="submission" date="2006-10" db="EMBL/GenBank/DDBJ databases">
        <authorList>
            <person name="Amadeo P."/>
            <person name="Zhao Q."/>
            <person name="Wortman J."/>
            <person name="Fraser-Liggett C."/>
            <person name="Carlton J."/>
        </authorList>
    </citation>
    <scope>NUCLEOTIDE SEQUENCE</scope>
    <source>
        <strain evidence="1">G3</strain>
    </source>
</reference>
<dbReference type="VEuPathDB" id="TrichDB:TVAG_434730"/>
<dbReference type="VEuPathDB" id="TrichDB:TVAGG3_0856100"/>
<keyword evidence="2" id="KW-1185">Reference proteome</keyword>
<dbReference type="InParanoid" id="A2DSQ6"/>
<dbReference type="EMBL" id="DS113240">
    <property type="protein sequence ID" value="EAY16636.1"/>
    <property type="molecule type" value="Genomic_DNA"/>
</dbReference>
<gene>
    <name evidence="1" type="ORF">TVAG_434730</name>
</gene>
<organism evidence="1 2">
    <name type="scientific">Trichomonas vaginalis (strain ATCC PRA-98 / G3)</name>
    <dbReference type="NCBI Taxonomy" id="412133"/>
    <lineage>
        <taxon>Eukaryota</taxon>
        <taxon>Metamonada</taxon>
        <taxon>Parabasalia</taxon>
        <taxon>Trichomonadida</taxon>
        <taxon>Trichomonadidae</taxon>
        <taxon>Trichomonas</taxon>
    </lineage>
</organism>
<proteinExistence type="predicted"/>